<dbReference type="InterPro" id="IPR008258">
    <property type="entry name" value="Transglycosylase_SLT_dom_1"/>
</dbReference>
<feature type="compositionally biased region" description="Pro residues" evidence="1">
    <location>
        <begin position="39"/>
        <end position="54"/>
    </location>
</feature>
<dbReference type="EMBL" id="BMRE01000018">
    <property type="protein sequence ID" value="GGU45840.1"/>
    <property type="molecule type" value="Genomic_DNA"/>
</dbReference>
<protein>
    <recommendedName>
        <fullName evidence="2">Transglycosylase SLT domain-containing protein</fullName>
    </recommendedName>
</protein>
<dbReference type="Pfam" id="PF01464">
    <property type="entry name" value="SLT"/>
    <property type="match status" value="1"/>
</dbReference>
<organism evidence="3 4">
    <name type="scientific">Lentzea flava</name>
    <dbReference type="NCBI Taxonomy" id="103732"/>
    <lineage>
        <taxon>Bacteria</taxon>
        <taxon>Bacillati</taxon>
        <taxon>Actinomycetota</taxon>
        <taxon>Actinomycetes</taxon>
        <taxon>Pseudonocardiales</taxon>
        <taxon>Pseudonocardiaceae</taxon>
        <taxon>Lentzea</taxon>
    </lineage>
</organism>
<dbReference type="SUPFAM" id="SSF53955">
    <property type="entry name" value="Lysozyme-like"/>
    <property type="match status" value="1"/>
</dbReference>
<proteinExistence type="predicted"/>
<dbReference type="Proteomes" id="UP000649573">
    <property type="component" value="Unassembled WGS sequence"/>
</dbReference>
<dbReference type="InterPro" id="IPR023346">
    <property type="entry name" value="Lysozyme-like_dom_sf"/>
</dbReference>
<gene>
    <name evidence="3" type="ORF">GCM10010178_42910</name>
</gene>
<name>A0ABQ2UQJ3_9PSEU</name>
<comment type="caution">
    <text evidence="3">The sequence shown here is derived from an EMBL/GenBank/DDBJ whole genome shotgun (WGS) entry which is preliminary data.</text>
</comment>
<dbReference type="Gene3D" id="1.10.530.10">
    <property type="match status" value="1"/>
</dbReference>
<accession>A0ABQ2UQJ3</accession>
<evidence type="ECO:0000259" key="2">
    <source>
        <dbReference type="Pfam" id="PF01464"/>
    </source>
</evidence>
<feature type="region of interest" description="Disordered" evidence="1">
    <location>
        <begin position="33"/>
        <end position="54"/>
    </location>
</feature>
<evidence type="ECO:0000313" key="4">
    <source>
        <dbReference type="Proteomes" id="UP000649573"/>
    </source>
</evidence>
<evidence type="ECO:0000256" key="1">
    <source>
        <dbReference type="SAM" id="MobiDB-lite"/>
    </source>
</evidence>
<keyword evidence="4" id="KW-1185">Reference proteome</keyword>
<reference evidence="4" key="1">
    <citation type="journal article" date="2019" name="Int. J. Syst. Evol. Microbiol.">
        <title>The Global Catalogue of Microorganisms (GCM) 10K type strain sequencing project: providing services to taxonomists for standard genome sequencing and annotation.</title>
        <authorList>
            <consortium name="The Broad Institute Genomics Platform"/>
            <consortium name="The Broad Institute Genome Sequencing Center for Infectious Disease"/>
            <person name="Wu L."/>
            <person name="Ma J."/>
        </authorList>
    </citation>
    <scope>NUCLEOTIDE SEQUENCE [LARGE SCALE GENOMIC DNA]</scope>
    <source>
        <strain evidence="4">JCM 3296</strain>
    </source>
</reference>
<evidence type="ECO:0000313" key="3">
    <source>
        <dbReference type="EMBL" id="GGU45840.1"/>
    </source>
</evidence>
<sequence length="180" mass="19113">MLLLGSSAPVLVAVPAAELPAVAPLRPVVPPVTSSTTVPVPPAPAPPLPPPRDPMPACGVASYESRERWIDQASAALAWNGERAITDRAAVLLIIEKESSGDPCAINLWDSNFYAGTPSKGLIQAIDPTFERWHLAGYNEIYHPVDSIIAGVRYARGRYGSESRVPGVVGMRAGRGYVGY</sequence>
<feature type="domain" description="Transglycosylase SLT" evidence="2">
    <location>
        <begin position="87"/>
        <end position="160"/>
    </location>
</feature>